<organism evidence="1 2">
    <name type="scientific">Peredibacter starrii</name>
    <dbReference type="NCBI Taxonomy" id="28202"/>
    <lineage>
        <taxon>Bacteria</taxon>
        <taxon>Pseudomonadati</taxon>
        <taxon>Bdellovibrionota</taxon>
        <taxon>Bacteriovoracia</taxon>
        <taxon>Bacteriovoracales</taxon>
        <taxon>Bacteriovoracaceae</taxon>
        <taxon>Peredibacter</taxon>
    </lineage>
</organism>
<evidence type="ECO:0000313" key="2">
    <source>
        <dbReference type="Proteomes" id="UP001324634"/>
    </source>
</evidence>
<reference evidence="1 2" key="1">
    <citation type="submission" date="2023-11" db="EMBL/GenBank/DDBJ databases">
        <title>Peredibacter starrii A3.12.</title>
        <authorList>
            <person name="Mitchell R.J."/>
        </authorList>
    </citation>
    <scope>NUCLEOTIDE SEQUENCE [LARGE SCALE GENOMIC DNA]</scope>
    <source>
        <strain evidence="1 2">A3.12</strain>
    </source>
</reference>
<dbReference type="Proteomes" id="UP001324634">
    <property type="component" value="Chromosome"/>
</dbReference>
<protein>
    <submittedName>
        <fullName evidence="1">Uncharacterized protein</fullName>
    </submittedName>
</protein>
<name>A0AAX4HQC8_9BACT</name>
<keyword evidence="2" id="KW-1185">Reference proteome</keyword>
<gene>
    <name evidence="1" type="ORF">SOO65_01640</name>
</gene>
<evidence type="ECO:0000313" key="1">
    <source>
        <dbReference type="EMBL" id="WPU65441.1"/>
    </source>
</evidence>
<dbReference type="AlphaFoldDB" id="A0AAX4HQC8"/>
<dbReference type="EMBL" id="CP139487">
    <property type="protein sequence ID" value="WPU65441.1"/>
    <property type="molecule type" value="Genomic_DNA"/>
</dbReference>
<dbReference type="RefSeq" id="WP_321395907.1">
    <property type="nucleotide sequence ID" value="NZ_CP139487.1"/>
</dbReference>
<dbReference type="KEGG" id="psti:SOO65_01640"/>
<proteinExistence type="predicted"/>
<sequence>MDEALKGNISGIKGTVKKAWDKTSEADKTKIKEDLKNKNYSGAADTIKKNFDKGTT</sequence>
<accession>A0AAX4HQC8</accession>